<accession>A0ABY1WSW7</accession>
<gene>
    <name evidence="2" type="ORF">EXY25_00875</name>
</gene>
<protein>
    <submittedName>
        <fullName evidence="2">Uncharacterized protein</fullName>
    </submittedName>
</protein>
<feature type="region of interest" description="Disordered" evidence="1">
    <location>
        <begin position="377"/>
        <end position="398"/>
    </location>
</feature>
<dbReference type="RefSeq" id="WP_130565386.1">
    <property type="nucleotide sequence ID" value="NZ_SHLY01000001.1"/>
</dbReference>
<proteinExistence type="predicted"/>
<dbReference type="EMBL" id="SHLY01000001">
    <property type="protein sequence ID" value="TAA47835.1"/>
    <property type="molecule type" value="Genomic_DNA"/>
</dbReference>
<reference evidence="3" key="1">
    <citation type="submission" date="2019-02" db="EMBL/GenBank/DDBJ databases">
        <title>Draft genome sequence of Muricauda sp. 176CP4-71.</title>
        <authorList>
            <person name="Park J.-S."/>
        </authorList>
    </citation>
    <scope>NUCLEOTIDE SEQUENCE [LARGE SCALE GENOMIC DNA]</scope>
    <source>
        <strain evidence="3">176GS2-150</strain>
    </source>
</reference>
<organism evidence="2 3">
    <name type="scientific">Corallincola spongiicola</name>
    <dbReference type="NCBI Taxonomy" id="2520508"/>
    <lineage>
        <taxon>Bacteria</taxon>
        <taxon>Pseudomonadati</taxon>
        <taxon>Pseudomonadota</taxon>
        <taxon>Gammaproteobacteria</taxon>
        <taxon>Alteromonadales</taxon>
        <taxon>Psychromonadaceae</taxon>
        <taxon>Corallincola</taxon>
    </lineage>
</organism>
<comment type="caution">
    <text evidence="2">The sequence shown here is derived from an EMBL/GenBank/DDBJ whole genome shotgun (WGS) entry which is preliminary data.</text>
</comment>
<dbReference type="Proteomes" id="UP000292544">
    <property type="component" value="Unassembled WGS sequence"/>
</dbReference>
<evidence type="ECO:0000313" key="3">
    <source>
        <dbReference type="Proteomes" id="UP000292544"/>
    </source>
</evidence>
<evidence type="ECO:0000313" key="2">
    <source>
        <dbReference type="EMBL" id="TAA47835.1"/>
    </source>
</evidence>
<sequence>MERISRLARKALTMLDTKVRSYGFTPVVHFELEGGFKPSAKMGNKQLNFSAINQAMAKLNLQAELKPEYWQNQWEYVSLFEGQSPLTEANNLEKAMQILPSLLKQFGAQDVYIRPVIWAGDKGSLATGSKAIFTDKSRDIHIPNAVQLNLSLLDSNGDNLMADGPLAEQIQHRMLQTSYDCCCIFLPEEEAYERLKLKTVYGLTDELSSPDNLSGGHQGSIALYRQWGKHNQPMGVEPLLVDAQQNTLTTHQDWRKTARIEHRIGAASRYFSPHLNVVYALANVVDVLHSRQKGALMPIGRSGDNQQVYPSRDLPDSLYGSATFPGGALSLFKQNDWLGQMIWLAQSDHTVANNKSCSEEQDIGSELKQAVIDFYESKRPEDTKGASPSQPANKHFAS</sequence>
<keyword evidence="3" id="KW-1185">Reference proteome</keyword>
<name>A0ABY1WSW7_9GAMM</name>
<dbReference type="Gene3D" id="3.30.590.10">
    <property type="entry name" value="Glutamine synthetase/guanido kinase, catalytic domain"/>
    <property type="match status" value="1"/>
</dbReference>
<evidence type="ECO:0000256" key="1">
    <source>
        <dbReference type="SAM" id="MobiDB-lite"/>
    </source>
</evidence>